<evidence type="ECO:0000259" key="1">
    <source>
        <dbReference type="Pfam" id="PF08241"/>
    </source>
</evidence>
<accession>A0ABU8MDW6</accession>
<protein>
    <submittedName>
        <fullName evidence="2">Methyltransferase domain-containing protein</fullName>
    </submittedName>
</protein>
<dbReference type="SUPFAM" id="SSF53335">
    <property type="entry name" value="S-adenosyl-L-methionine-dependent methyltransferases"/>
    <property type="match status" value="1"/>
</dbReference>
<dbReference type="RefSeq" id="WP_337706870.1">
    <property type="nucleotide sequence ID" value="NZ_JBBEGM010000018.1"/>
</dbReference>
<proteinExistence type="predicted"/>
<comment type="caution">
    <text evidence="2">The sequence shown here is derived from an EMBL/GenBank/DDBJ whole genome shotgun (WGS) entry which is preliminary data.</text>
</comment>
<dbReference type="InterPro" id="IPR013216">
    <property type="entry name" value="Methyltransf_11"/>
</dbReference>
<dbReference type="GO" id="GO:0008168">
    <property type="term" value="F:methyltransferase activity"/>
    <property type="evidence" value="ECO:0007669"/>
    <property type="project" value="UniProtKB-KW"/>
</dbReference>
<evidence type="ECO:0000313" key="2">
    <source>
        <dbReference type="EMBL" id="MEJ2865503.1"/>
    </source>
</evidence>
<reference evidence="2 3" key="1">
    <citation type="submission" date="2024-03" db="EMBL/GenBank/DDBJ databases">
        <title>Actinomycetospora sp. OC33-EN07, a novel actinomycete isolated from wild orchid (Aerides multiflora).</title>
        <authorList>
            <person name="Suriyachadkun C."/>
        </authorList>
    </citation>
    <scope>NUCLEOTIDE SEQUENCE [LARGE SCALE GENOMIC DNA]</scope>
    <source>
        <strain evidence="2 3">OC33-EN07</strain>
    </source>
</reference>
<dbReference type="CDD" id="cd02440">
    <property type="entry name" value="AdoMet_MTases"/>
    <property type="match status" value="1"/>
</dbReference>
<dbReference type="InterPro" id="IPR029063">
    <property type="entry name" value="SAM-dependent_MTases_sf"/>
</dbReference>
<dbReference type="Gene3D" id="3.40.50.150">
    <property type="entry name" value="Vaccinia Virus protein VP39"/>
    <property type="match status" value="1"/>
</dbReference>
<keyword evidence="3" id="KW-1185">Reference proteome</keyword>
<dbReference type="PANTHER" id="PTHR42912">
    <property type="entry name" value="METHYLTRANSFERASE"/>
    <property type="match status" value="1"/>
</dbReference>
<feature type="domain" description="Methyltransferase type 11" evidence="1">
    <location>
        <begin position="44"/>
        <end position="134"/>
    </location>
</feature>
<organism evidence="2 3">
    <name type="scientific">Actinomycetospora flava</name>
    <dbReference type="NCBI Taxonomy" id="3129232"/>
    <lineage>
        <taxon>Bacteria</taxon>
        <taxon>Bacillati</taxon>
        <taxon>Actinomycetota</taxon>
        <taxon>Actinomycetes</taxon>
        <taxon>Pseudonocardiales</taxon>
        <taxon>Pseudonocardiaceae</taxon>
        <taxon>Actinomycetospora</taxon>
    </lineage>
</organism>
<dbReference type="Proteomes" id="UP001369736">
    <property type="component" value="Unassembled WGS sequence"/>
</dbReference>
<evidence type="ECO:0000313" key="3">
    <source>
        <dbReference type="Proteomes" id="UP001369736"/>
    </source>
</evidence>
<dbReference type="InterPro" id="IPR050508">
    <property type="entry name" value="Methyltransf_Superfamily"/>
</dbReference>
<gene>
    <name evidence="2" type="ORF">WCD58_30400</name>
</gene>
<sequence>MTHAPLPLTGERTVPGLDVENYWFRRHEAVYLALAPACSGAVVVDAGVGEGYGAALLARTARRVLALELDPAVAAHVGARYPDLGVARADLQALPLADGSVDAVVTLQVIEHLWDQPGFLAECARVLRPGGRLHCATPNRLTFSPGAGPDDRPLNPFHTRELTGAELAGLVTDAGLHVESLLGLHHGTALRAIDARHGGSVIDAQVGLALSGEPWPDALTADVAAVTADDFALRADDVDDVDASLDLLVSAVRRP</sequence>
<keyword evidence="2" id="KW-0489">Methyltransferase</keyword>
<dbReference type="GO" id="GO:0032259">
    <property type="term" value="P:methylation"/>
    <property type="evidence" value="ECO:0007669"/>
    <property type="project" value="UniProtKB-KW"/>
</dbReference>
<name>A0ABU8MDW6_9PSEU</name>
<dbReference type="Pfam" id="PF08241">
    <property type="entry name" value="Methyltransf_11"/>
    <property type="match status" value="1"/>
</dbReference>
<dbReference type="EMBL" id="JBBEGM010000018">
    <property type="protein sequence ID" value="MEJ2865503.1"/>
    <property type="molecule type" value="Genomic_DNA"/>
</dbReference>
<keyword evidence="2" id="KW-0808">Transferase</keyword>